<feature type="compositionally biased region" description="Low complexity" evidence="1">
    <location>
        <begin position="36"/>
        <end position="46"/>
    </location>
</feature>
<dbReference type="AlphaFoldDB" id="A0AAN7LVJ9"/>
<gene>
    <name evidence="2" type="ORF">SAY86_028809</name>
</gene>
<evidence type="ECO:0000313" key="2">
    <source>
        <dbReference type="EMBL" id="KAK4796483.1"/>
    </source>
</evidence>
<comment type="caution">
    <text evidence="2">The sequence shown here is derived from an EMBL/GenBank/DDBJ whole genome shotgun (WGS) entry which is preliminary data.</text>
</comment>
<evidence type="ECO:0000313" key="3">
    <source>
        <dbReference type="Proteomes" id="UP001346149"/>
    </source>
</evidence>
<protein>
    <submittedName>
        <fullName evidence="2">Uncharacterized protein</fullName>
    </submittedName>
</protein>
<keyword evidence="3" id="KW-1185">Reference proteome</keyword>
<feature type="compositionally biased region" description="Polar residues" evidence="1">
    <location>
        <begin position="23"/>
        <end position="34"/>
    </location>
</feature>
<organism evidence="2 3">
    <name type="scientific">Trapa natans</name>
    <name type="common">Water chestnut</name>
    <dbReference type="NCBI Taxonomy" id="22666"/>
    <lineage>
        <taxon>Eukaryota</taxon>
        <taxon>Viridiplantae</taxon>
        <taxon>Streptophyta</taxon>
        <taxon>Embryophyta</taxon>
        <taxon>Tracheophyta</taxon>
        <taxon>Spermatophyta</taxon>
        <taxon>Magnoliopsida</taxon>
        <taxon>eudicotyledons</taxon>
        <taxon>Gunneridae</taxon>
        <taxon>Pentapetalae</taxon>
        <taxon>rosids</taxon>
        <taxon>malvids</taxon>
        <taxon>Myrtales</taxon>
        <taxon>Lythraceae</taxon>
        <taxon>Trapa</taxon>
    </lineage>
</organism>
<sequence>MALTEGLEGSEGRKWLKLCGSKDGQSPNKESIGNGSFFSSQLQNQNSREDESKIESTTSLLPPPPFLLRDSELFSLLVCDFWILGFGKPAKDITLNRMAFQ</sequence>
<evidence type="ECO:0000256" key="1">
    <source>
        <dbReference type="SAM" id="MobiDB-lite"/>
    </source>
</evidence>
<reference evidence="2 3" key="1">
    <citation type="journal article" date="2023" name="Hortic Res">
        <title>Pangenome of water caltrop reveals structural variations and asymmetric subgenome divergence after allopolyploidization.</title>
        <authorList>
            <person name="Zhang X."/>
            <person name="Chen Y."/>
            <person name="Wang L."/>
            <person name="Yuan Y."/>
            <person name="Fang M."/>
            <person name="Shi L."/>
            <person name="Lu R."/>
            <person name="Comes H.P."/>
            <person name="Ma Y."/>
            <person name="Chen Y."/>
            <person name="Huang G."/>
            <person name="Zhou Y."/>
            <person name="Zheng Z."/>
            <person name="Qiu Y."/>
        </authorList>
    </citation>
    <scope>NUCLEOTIDE SEQUENCE [LARGE SCALE GENOMIC DNA]</scope>
    <source>
        <strain evidence="2">F231</strain>
    </source>
</reference>
<dbReference type="EMBL" id="JAXQNO010000006">
    <property type="protein sequence ID" value="KAK4796483.1"/>
    <property type="molecule type" value="Genomic_DNA"/>
</dbReference>
<proteinExistence type="predicted"/>
<dbReference type="Proteomes" id="UP001346149">
    <property type="component" value="Unassembled WGS sequence"/>
</dbReference>
<name>A0AAN7LVJ9_TRANT</name>
<feature type="region of interest" description="Disordered" evidence="1">
    <location>
        <begin position="18"/>
        <end position="64"/>
    </location>
</feature>
<accession>A0AAN7LVJ9</accession>